<organism evidence="3 4">
    <name type="scientific">Elysia crispata</name>
    <name type="common">lettuce slug</name>
    <dbReference type="NCBI Taxonomy" id="231223"/>
    <lineage>
        <taxon>Eukaryota</taxon>
        <taxon>Metazoa</taxon>
        <taxon>Spiralia</taxon>
        <taxon>Lophotrochozoa</taxon>
        <taxon>Mollusca</taxon>
        <taxon>Gastropoda</taxon>
        <taxon>Heterobranchia</taxon>
        <taxon>Euthyneura</taxon>
        <taxon>Panpulmonata</taxon>
        <taxon>Sacoglossa</taxon>
        <taxon>Placobranchoidea</taxon>
        <taxon>Plakobranchidae</taxon>
        <taxon>Elysia</taxon>
    </lineage>
</organism>
<dbReference type="Gene3D" id="3.60.20.40">
    <property type="match status" value="1"/>
</dbReference>
<dbReference type="InterPro" id="IPR000101">
    <property type="entry name" value="GGT_peptidase"/>
</dbReference>
<dbReference type="GO" id="GO:0036374">
    <property type="term" value="F:glutathione hydrolase activity"/>
    <property type="evidence" value="ECO:0007669"/>
    <property type="project" value="InterPro"/>
</dbReference>
<feature type="binding site" evidence="2">
    <location>
        <position position="448"/>
    </location>
    <ligand>
        <name>L-glutamate</name>
        <dbReference type="ChEBI" id="CHEBI:29985"/>
    </ligand>
</feature>
<dbReference type="SUPFAM" id="SSF56235">
    <property type="entry name" value="N-terminal nucleophile aminohydrolases (Ntn hydrolases)"/>
    <property type="match status" value="1"/>
</dbReference>
<evidence type="ECO:0008006" key="5">
    <source>
        <dbReference type="Google" id="ProtNLM"/>
    </source>
</evidence>
<name>A0AAE1DFU5_9GAST</name>
<sequence>MADNFKFASRRSVVLSRNGCVASSNPLASQIGLDILKKGGNAADAAVAVAAALNVTEPMSTGLGGDAFCMFYDNKTKTVKGLNGSGRCPQALNLDKLRSEGFDQSHPLPPGHAHTVTVPGAASAWVDTVSKYGSGKLNLKDILQPAIDMAEKGFPVHDLASVLWAKGAGILQWHKNAHGKEMLLSGEAPRHGDIMHNPSLANTFKELALHGKAGFYTGRVSDAIAQVVQQHGGVLTPQDMAAHVSNEVEPISTIYRGCRVWELPPNGQGMTALIALNILEGLDLKSMGHNSGEYIHHVTESLRLAFADTLQFCADPEHSQPPLEKLLSKDYATQRRKMIRDDRVIPSSALLSNDLDMPTGSDTVYFTASDREGNACSFINSNYMGFGTGLVPEGCGFTLQNRGFGFSLDPTHRNALAPGKRPYHTIIPAMVTSPDTNDLLMSYGVMGGFMQPQGHVQVLLNMLEFGLDPQSALDAPRFSVGKGKGNIYEPQTILDSISLEEGIPKSAELKLAALGNSIEVVTGHERALFGRGQVISRGSSWWRLPDVCDEGKNGAIDHGRETDKEVVYWAGSDPRADGLVASF</sequence>
<dbReference type="GO" id="GO:0006751">
    <property type="term" value="P:glutathione catabolic process"/>
    <property type="evidence" value="ECO:0007669"/>
    <property type="project" value="InterPro"/>
</dbReference>
<dbReference type="PANTHER" id="PTHR43881">
    <property type="entry name" value="GAMMA-GLUTAMYLTRANSPEPTIDASE (AFU_ORTHOLOGUE AFUA_4G13580)"/>
    <property type="match status" value="1"/>
</dbReference>
<protein>
    <recommendedName>
        <fullName evidence="5">Gamma-glutamyltransferase</fullName>
    </recommendedName>
</protein>
<evidence type="ECO:0000256" key="1">
    <source>
        <dbReference type="PIRSR" id="PIRSR600101-1"/>
    </source>
</evidence>
<evidence type="ECO:0000313" key="3">
    <source>
        <dbReference type="EMBL" id="KAK3767908.1"/>
    </source>
</evidence>
<comment type="caution">
    <text evidence="3">The sequence shown here is derived from an EMBL/GenBank/DDBJ whole genome shotgun (WGS) entry which is preliminary data.</text>
</comment>
<dbReference type="InterPro" id="IPR043138">
    <property type="entry name" value="GGT_lsub"/>
</dbReference>
<feature type="active site" description="Nucleophile" evidence="1">
    <location>
        <position position="363"/>
    </location>
</feature>
<dbReference type="InterPro" id="IPR052896">
    <property type="entry name" value="GGT-like_enzyme"/>
</dbReference>
<evidence type="ECO:0000256" key="2">
    <source>
        <dbReference type="PIRSR" id="PIRSR600101-2"/>
    </source>
</evidence>
<evidence type="ECO:0000313" key="4">
    <source>
        <dbReference type="Proteomes" id="UP001283361"/>
    </source>
</evidence>
<accession>A0AAE1DFU5</accession>
<keyword evidence="4" id="KW-1185">Reference proteome</keyword>
<gene>
    <name evidence="3" type="ORF">RRG08_059234</name>
</gene>
<dbReference type="EMBL" id="JAWDGP010004098">
    <property type="protein sequence ID" value="KAK3767908.1"/>
    <property type="molecule type" value="Genomic_DNA"/>
</dbReference>
<dbReference type="PANTHER" id="PTHR43881:SF1">
    <property type="entry name" value="GAMMA-GLUTAMYLTRANSPEPTIDASE (AFU_ORTHOLOGUE AFUA_4G13580)"/>
    <property type="match status" value="1"/>
</dbReference>
<dbReference type="AlphaFoldDB" id="A0AAE1DFU5"/>
<dbReference type="InterPro" id="IPR029055">
    <property type="entry name" value="Ntn_hydrolases_N"/>
</dbReference>
<dbReference type="NCBIfam" id="TIGR00066">
    <property type="entry name" value="g_glut_trans"/>
    <property type="match status" value="1"/>
</dbReference>
<dbReference type="PRINTS" id="PR01210">
    <property type="entry name" value="GGTRANSPTASE"/>
</dbReference>
<dbReference type="Pfam" id="PF01019">
    <property type="entry name" value="G_glu_transpept"/>
    <property type="match status" value="1"/>
</dbReference>
<proteinExistence type="predicted"/>
<dbReference type="Proteomes" id="UP001283361">
    <property type="component" value="Unassembled WGS sequence"/>
</dbReference>
<reference evidence="3" key="1">
    <citation type="journal article" date="2023" name="G3 (Bethesda)">
        <title>A reference genome for the long-term kleptoplast-retaining sea slug Elysia crispata morphotype clarki.</title>
        <authorList>
            <person name="Eastman K.E."/>
            <person name="Pendleton A.L."/>
            <person name="Shaikh M.A."/>
            <person name="Suttiyut T."/>
            <person name="Ogas R."/>
            <person name="Tomko P."/>
            <person name="Gavelis G."/>
            <person name="Widhalm J.R."/>
            <person name="Wisecaver J.H."/>
        </authorList>
    </citation>
    <scope>NUCLEOTIDE SEQUENCE</scope>
    <source>
        <strain evidence="3">ECLA1</strain>
    </source>
</reference>
<dbReference type="Gene3D" id="1.10.246.130">
    <property type="match status" value="1"/>
</dbReference>
<dbReference type="InterPro" id="IPR043137">
    <property type="entry name" value="GGT_ssub_C"/>
</dbReference>